<dbReference type="GO" id="GO:0005654">
    <property type="term" value="C:nucleoplasm"/>
    <property type="evidence" value="ECO:0007669"/>
    <property type="project" value="UniProtKB-SubCell"/>
</dbReference>
<keyword evidence="25" id="KW-1185">Reference proteome</keyword>
<feature type="compositionally biased region" description="Low complexity" evidence="22">
    <location>
        <begin position="196"/>
        <end position="209"/>
    </location>
</feature>
<evidence type="ECO:0000256" key="5">
    <source>
        <dbReference type="ARBA" id="ARBA00012483"/>
    </source>
</evidence>
<dbReference type="FunFam" id="3.30.40.10:FF:000027">
    <property type="entry name" value="Pre-mRNA-processing factor 19, putative"/>
    <property type="match status" value="1"/>
</dbReference>
<comment type="subunit">
    <text evidence="21">Homotetramer.</text>
</comment>
<dbReference type="GO" id="GO:0005737">
    <property type="term" value="C:cytoplasm"/>
    <property type="evidence" value="ECO:0007669"/>
    <property type="project" value="TreeGrafter"/>
</dbReference>
<evidence type="ECO:0000256" key="11">
    <source>
        <dbReference type="ARBA" id="ARBA00022728"/>
    </source>
</evidence>
<organism evidence="24 25">
    <name type="scientific">Acanthamoeba castellanii (strain ATCC 30010 / Neff)</name>
    <dbReference type="NCBI Taxonomy" id="1257118"/>
    <lineage>
        <taxon>Eukaryota</taxon>
        <taxon>Amoebozoa</taxon>
        <taxon>Discosea</taxon>
        <taxon>Longamoebia</taxon>
        <taxon>Centramoebida</taxon>
        <taxon>Acanthamoebidae</taxon>
        <taxon>Acanthamoeba</taxon>
    </lineage>
</organism>
<dbReference type="InterPro" id="IPR004181">
    <property type="entry name" value="Znf_MIZ"/>
</dbReference>
<feature type="repeat" description="WD" evidence="20">
    <location>
        <begin position="399"/>
        <end position="440"/>
    </location>
</feature>
<reference evidence="24 25" key="1">
    <citation type="journal article" date="2013" name="Genome Biol.">
        <title>Genome of Acanthamoeba castellanii highlights extensive lateral gene transfer and early evolution of tyrosine kinase signaling.</title>
        <authorList>
            <person name="Clarke M."/>
            <person name="Lohan A.J."/>
            <person name="Liu B."/>
            <person name="Lagkouvardos I."/>
            <person name="Roy S."/>
            <person name="Zafar N."/>
            <person name="Bertelli C."/>
            <person name="Schilde C."/>
            <person name="Kianianmomeni A."/>
            <person name="Burglin T.R."/>
            <person name="Frech C."/>
            <person name="Turcotte B."/>
            <person name="Kopec K.O."/>
            <person name="Synnott J.M."/>
            <person name="Choo C."/>
            <person name="Paponov I."/>
            <person name="Finkler A."/>
            <person name="Soon Heng Tan C."/>
            <person name="Hutchins A.P."/>
            <person name="Weinmeier T."/>
            <person name="Rattei T."/>
            <person name="Chu J.S."/>
            <person name="Gimenez G."/>
            <person name="Irimia M."/>
            <person name="Rigden D.J."/>
            <person name="Fitzpatrick D.A."/>
            <person name="Lorenzo-Morales J."/>
            <person name="Bateman A."/>
            <person name="Chiu C.H."/>
            <person name="Tang P."/>
            <person name="Hegemann P."/>
            <person name="Fromm H."/>
            <person name="Raoult D."/>
            <person name="Greub G."/>
            <person name="Miranda-Saavedra D."/>
            <person name="Chen N."/>
            <person name="Nash P."/>
            <person name="Ginger M.L."/>
            <person name="Horn M."/>
            <person name="Schaap P."/>
            <person name="Caler L."/>
            <person name="Loftus B."/>
        </authorList>
    </citation>
    <scope>NUCLEOTIDE SEQUENCE [LARGE SCALE GENOMIC DNA]</scope>
    <source>
        <strain evidence="24 25">Neff</strain>
    </source>
</reference>
<keyword evidence="8 21" id="KW-0507">mRNA processing</keyword>
<dbReference type="UniPathway" id="UPA00143"/>
<dbReference type="CDD" id="cd16656">
    <property type="entry name" value="RING-Ubox_PRP19"/>
    <property type="match status" value="1"/>
</dbReference>
<dbReference type="InterPro" id="IPR038959">
    <property type="entry name" value="Prp19"/>
</dbReference>
<keyword evidence="11 21" id="KW-0747">Spliceosome</keyword>
<evidence type="ECO:0000256" key="6">
    <source>
        <dbReference type="ARBA" id="ARBA00015618"/>
    </source>
</evidence>
<dbReference type="RefSeq" id="XP_004367929.1">
    <property type="nucleotide sequence ID" value="XM_004367872.1"/>
</dbReference>
<keyword evidence="14" id="KW-0863">Zinc-finger</keyword>
<evidence type="ECO:0000256" key="22">
    <source>
        <dbReference type="SAM" id="MobiDB-lite"/>
    </source>
</evidence>
<dbReference type="GO" id="GO:0070534">
    <property type="term" value="P:protein K63-linked ubiquitination"/>
    <property type="evidence" value="ECO:0007669"/>
    <property type="project" value="UniProtKB-UniRule"/>
</dbReference>
<dbReference type="Pfam" id="PF11789">
    <property type="entry name" value="zf-Nse"/>
    <property type="match status" value="1"/>
</dbReference>
<feature type="repeat" description="WD" evidence="20">
    <location>
        <begin position="361"/>
        <end position="398"/>
    </location>
</feature>
<evidence type="ECO:0000256" key="10">
    <source>
        <dbReference type="ARBA" id="ARBA00022723"/>
    </source>
</evidence>
<dbReference type="InterPro" id="IPR036322">
    <property type="entry name" value="WD40_repeat_dom_sf"/>
</dbReference>
<dbReference type="GeneID" id="14926218"/>
<evidence type="ECO:0000256" key="18">
    <source>
        <dbReference type="ARBA" id="ARBA00023204"/>
    </source>
</evidence>
<dbReference type="GO" id="GO:0061630">
    <property type="term" value="F:ubiquitin protein ligase activity"/>
    <property type="evidence" value="ECO:0007669"/>
    <property type="project" value="UniProtKB-UniRule"/>
</dbReference>
<dbReference type="GO" id="GO:0071006">
    <property type="term" value="C:U2-type catalytic step 1 spliceosome"/>
    <property type="evidence" value="ECO:0007669"/>
    <property type="project" value="TreeGrafter"/>
</dbReference>
<evidence type="ECO:0000256" key="4">
    <source>
        <dbReference type="ARBA" id="ARBA00006388"/>
    </source>
</evidence>
<feature type="region of interest" description="Disordered" evidence="22">
    <location>
        <begin position="129"/>
        <end position="154"/>
    </location>
</feature>
<evidence type="ECO:0000256" key="1">
    <source>
        <dbReference type="ARBA" id="ARBA00000900"/>
    </source>
</evidence>
<name>L8HHY0_ACACF</name>
<evidence type="ECO:0000256" key="9">
    <source>
        <dbReference type="ARBA" id="ARBA00022679"/>
    </source>
</evidence>
<protein>
    <recommendedName>
        <fullName evidence="6 21">Pre-mRNA-processing factor 19</fullName>
        <ecNumber evidence="5 21">2.3.2.27</ecNumber>
    </recommendedName>
</protein>
<dbReference type="KEGG" id="acan:ACA1_289060"/>
<evidence type="ECO:0000256" key="19">
    <source>
        <dbReference type="ARBA" id="ARBA00023242"/>
    </source>
</evidence>
<dbReference type="GO" id="GO:0006281">
    <property type="term" value="P:DNA repair"/>
    <property type="evidence" value="ECO:0007669"/>
    <property type="project" value="UniProtKB-KW"/>
</dbReference>
<dbReference type="GO" id="GO:0008270">
    <property type="term" value="F:zinc ion binding"/>
    <property type="evidence" value="ECO:0007669"/>
    <property type="project" value="UniProtKB-KW"/>
</dbReference>
<gene>
    <name evidence="24" type="ORF">ACA1_289060</name>
</gene>
<dbReference type="PANTHER" id="PTHR43995:SF1">
    <property type="entry name" value="PRE-MRNA-PROCESSING FACTOR 19"/>
    <property type="match status" value="1"/>
</dbReference>
<evidence type="ECO:0000256" key="21">
    <source>
        <dbReference type="RuleBase" id="RU367101"/>
    </source>
</evidence>
<evidence type="ECO:0000256" key="12">
    <source>
        <dbReference type="ARBA" id="ARBA00022737"/>
    </source>
</evidence>
<dbReference type="InterPro" id="IPR015943">
    <property type="entry name" value="WD40/YVTN_repeat-like_dom_sf"/>
</dbReference>
<keyword evidence="12" id="KW-0677">Repeat</keyword>
<dbReference type="OMA" id="SLDQHWA"/>
<feature type="domain" description="U-box" evidence="23">
    <location>
        <begin position="1"/>
        <end position="73"/>
    </location>
</feature>
<dbReference type="PROSITE" id="PS00678">
    <property type="entry name" value="WD_REPEATS_1"/>
    <property type="match status" value="1"/>
</dbReference>
<dbReference type="PROSITE" id="PS50082">
    <property type="entry name" value="WD_REPEATS_2"/>
    <property type="match status" value="4"/>
</dbReference>
<dbReference type="SUPFAM" id="SSF50978">
    <property type="entry name" value="WD40 repeat-like"/>
    <property type="match status" value="1"/>
</dbReference>
<comment type="function">
    <text evidence="21">Ubiquitin-protein ligase which is mainly involved pre-mRNA splicing and DNA repair. Required for pre-mRNA splicing as component of the spliceosome.</text>
</comment>
<feature type="repeat" description="WD" evidence="20">
    <location>
        <begin position="483"/>
        <end position="518"/>
    </location>
</feature>
<dbReference type="InterPro" id="IPR055340">
    <property type="entry name" value="RING-Ubox_PRP19"/>
</dbReference>
<dbReference type="GO" id="GO:0000398">
    <property type="term" value="P:mRNA splicing, via spliceosome"/>
    <property type="evidence" value="ECO:0007669"/>
    <property type="project" value="InterPro"/>
</dbReference>
<sequence length="518" mass="55566">MSLICSLSGQEAEEAVVSRSTGHVFEKRLIEKYLAANDRRCPVTGQTLDADDLLPLKVNRSVRPRPATGTSVPSMLQLFQNEWDAAMLECYSLKQQLNLARQQLAHALYQQDAACRVIARLTRERDDARTALSTAQAQPSAVGPSGANADGMEVEGGAGISEQVKQRLLSVSKQLTAERKKRTVPKETATEEQIKSLHATSSHPTHSSSKPGILCLDLHPSQKLVTLAAIPLFHAASCSGVATGGIDRNVVVLNRETGVAAPALTGHTKRVNRVAFHPERDVLLSASHDGTVRLWSAQGEENDVPRYAAAGQMQPHGGAEVVALSLHPTGDFVASASLNGSWAFSDLSSQRTLVSVAAPIQESVHAASFHPDGLIYSTGTSTAKVRVWDMKSLGNVATFDGHTGPVRSLAFSENGFYMASASDDHTVRLWDLRKLKSFQTISLPDSDLSSVAFDYSGKYLAIGGSDIRVYGFAGKLVEPLVTLADHSAPVTGVLFGQHAHLLASTSLDRTLKFFQTNA</sequence>
<dbReference type="SUPFAM" id="SSF57850">
    <property type="entry name" value="RING/U-box"/>
    <property type="match status" value="1"/>
</dbReference>
<comment type="similarity">
    <text evidence="4 21">Belongs to the WD repeat PRP19 family.</text>
</comment>
<comment type="subcellular location">
    <subcellularLocation>
        <location evidence="2">Nucleus</location>
        <location evidence="2">Nucleoplasm</location>
    </subcellularLocation>
</comment>
<dbReference type="Pfam" id="PF24814">
    <property type="entry name" value="WD40_Prp19"/>
    <property type="match status" value="1"/>
</dbReference>
<dbReference type="STRING" id="1257118.L8HHY0"/>
<dbReference type="PROSITE" id="PS50294">
    <property type="entry name" value="WD_REPEATS_REGION"/>
    <property type="match status" value="3"/>
</dbReference>
<dbReference type="Gene3D" id="2.130.10.10">
    <property type="entry name" value="YVTN repeat-like/Quinoprotein amine dehydrogenase"/>
    <property type="match status" value="1"/>
</dbReference>
<evidence type="ECO:0000256" key="16">
    <source>
        <dbReference type="ARBA" id="ARBA00022833"/>
    </source>
</evidence>
<proteinExistence type="inferred from homology"/>
<dbReference type="PANTHER" id="PTHR43995">
    <property type="entry name" value="PRE-MRNA-PROCESSING FACTOR 19"/>
    <property type="match status" value="1"/>
</dbReference>
<dbReference type="SMR" id="L8HHY0"/>
<dbReference type="PROSITE" id="PS51698">
    <property type="entry name" value="U_BOX"/>
    <property type="match status" value="1"/>
</dbReference>
<dbReference type="InterPro" id="IPR019775">
    <property type="entry name" value="WD40_repeat_CS"/>
</dbReference>
<dbReference type="EMBL" id="KB007805">
    <property type="protein sequence ID" value="ELR25174.1"/>
    <property type="molecule type" value="Genomic_DNA"/>
</dbReference>
<dbReference type="PRINTS" id="PR00320">
    <property type="entry name" value="GPROTEINBRPT"/>
</dbReference>
<keyword evidence="10" id="KW-0479">Metal-binding</keyword>
<keyword evidence="18 21" id="KW-0234">DNA repair</keyword>
<feature type="repeat" description="WD" evidence="20">
    <location>
        <begin position="264"/>
        <end position="296"/>
    </location>
</feature>
<feature type="region of interest" description="Disordered" evidence="22">
    <location>
        <begin position="176"/>
        <end position="209"/>
    </location>
</feature>
<evidence type="ECO:0000256" key="2">
    <source>
        <dbReference type="ARBA" id="ARBA00004642"/>
    </source>
</evidence>
<keyword evidence="15 21" id="KW-0833">Ubl conjugation pathway</keyword>
<dbReference type="InterPro" id="IPR013083">
    <property type="entry name" value="Znf_RING/FYVE/PHD"/>
</dbReference>
<dbReference type="OrthoDB" id="687049at2759"/>
<comment type="catalytic activity">
    <reaction evidence="1 21">
        <text>S-ubiquitinyl-[E2 ubiquitin-conjugating enzyme]-L-cysteine + [acceptor protein]-L-lysine = [E2 ubiquitin-conjugating enzyme]-L-cysteine + N(6)-ubiquitinyl-[acceptor protein]-L-lysine.</text>
        <dbReference type="EC" id="2.3.2.27"/>
    </reaction>
</comment>
<dbReference type="InterPro" id="IPR001680">
    <property type="entry name" value="WD40_rpt"/>
</dbReference>
<dbReference type="VEuPathDB" id="AmoebaDB:ACA1_289060"/>
<dbReference type="InterPro" id="IPR013915">
    <property type="entry name" value="Prp19_cc"/>
</dbReference>
<dbReference type="SMART" id="SM00504">
    <property type="entry name" value="Ubox"/>
    <property type="match status" value="1"/>
</dbReference>
<dbReference type="Proteomes" id="UP000011083">
    <property type="component" value="Unassembled WGS sequence"/>
</dbReference>
<evidence type="ECO:0000256" key="7">
    <source>
        <dbReference type="ARBA" id="ARBA00022574"/>
    </source>
</evidence>
<evidence type="ECO:0000256" key="15">
    <source>
        <dbReference type="ARBA" id="ARBA00022786"/>
    </source>
</evidence>
<dbReference type="GO" id="GO:0000974">
    <property type="term" value="C:Prp19 complex"/>
    <property type="evidence" value="ECO:0007669"/>
    <property type="project" value="UniProtKB-UniRule"/>
</dbReference>
<evidence type="ECO:0000256" key="8">
    <source>
        <dbReference type="ARBA" id="ARBA00022664"/>
    </source>
</evidence>
<evidence type="ECO:0000256" key="13">
    <source>
        <dbReference type="ARBA" id="ARBA00022763"/>
    </source>
</evidence>
<evidence type="ECO:0000313" key="25">
    <source>
        <dbReference type="Proteomes" id="UP000011083"/>
    </source>
</evidence>
<dbReference type="Pfam" id="PF08606">
    <property type="entry name" value="Prp19"/>
    <property type="match status" value="1"/>
</dbReference>
<evidence type="ECO:0000256" key="14">
    <source>
        <dbReference type="ARBA" id="ARBA00022771"/>
    </source>
</evidence>
<evidence type="ECO:0000256" key="20">
    <source>
        <dbReference type="PROSITE-ProRule" id="PRU00221"/>
    </source>
</evidence>
<accession>L8HHY0</accession>
<keyword evidence="19 21" id="KW-0539">Nucleus</keyword>
<dbReference type="Gene3D" id="3.30.40.10">
    <property type="entry name" value="Zinc/RING finger domain, C3HC4 (zinc finger)"/>
    <property type="match status" value="1"/>
</dbReference>
<evidence type="ECO:0000256" key="17">
    <source>
        <dbReference type="ARBA" id="ARBA00023187"/>
    </source>
</evidence>
<dbReference type="InterPro" id="IPR003613">
    <property type="entry name" value="Ubox_domain"/>
</dbReference>
<evidence type="ECO:0000259" key="23">
    <source>
        <dbReference type="PROSITE" id="PS51698"/>
    </source>
</evidence>
<dbReference type="AlphaFoldDB" id="L8HHY0"/>
<evidence type="ECO:0000256" key="3">
    <source>
        <dbReference type="ARBA" id="ARBA00004906"/>
    </source>
</evidence>
<dbReference type="CDD" id="cd00200">
    <property type="entry name" value="WD40"/>
    <property type="match status" value="1"/>
</dbReference>
<dbReference type="InterPro" id="IPR020472">
    <property type="entry name" value="WD40_PAC1"/>
</dbReference>
<keyword evidence="16" id="KW-0862">Zinc</keyword>
<comment type="pathway">
    <text evidence="3 21">Protein modification; protein ubiquitination.</text>
</comment>
<feature type="compositionally biased region" description="Basic and acidic residues" evidence="22">
    <location>
        <begin position="184"/>
        <end position="195"/>
    </location>
</feature>
<keyword evidence="7 20" id="KW-0853">WD repeat</keyword>
<keyword evidence="13 21" id="KW-0227">DNA damage</keyword>
<keyword evidence="17 21" id="KW-0508">mRNA splicing</keyword>
<keyword evidence="9 21" id="KW-0808">Transferase</keyword>
<dbReference type="EC" id="2.3.2.27" evidence="5 21"/>
<evidence type="ECO:0000313" key="24">
    <source>
        <dbReference type="EMBL" id="ELR25174.1"/>
    </source>
</evidence>
<dbReference type="SMART" id="SM00320">
    <property type="entry name" value="WD40"/>
    <property type="match status" value="7"/>
</dbReference>